<dbReference type="GO" id="GO:0005634">
    <property type="term" value="C:nucleus"/>
    <property type="evidence" value="ECO:0007669"/>
    <property type="project" value="UniProtKB-SubCell"/>
</dbReference>
<dbReference type="PROSITE" id="PS00598">
    <property type="entry name" value="CHROMO_1"/>
    <property type="match status" value="1"/>
</dbReference>
<proteinExistence type="predicted"/>
<feature type="region of interest" description="Disordered" evidence="4">
    <location>
        <begin position="54"/>
        <end position="160"/>
    </location>
</feature>
<dbReference type="InterPro" id="IPR023780">
    <property type="entry name" value="Chromo_domain"/>
</dbReference>
<evidence type="ECO:0000256" key="3">
    <source>
        <dbReference type="ARBA" id="ARBA00023242"/>
    </source>
</evidence>
<name>A0A2P5A371_9HYPO</name>
<evidence type="ECO:0000313" key="6">
    <source>
        <dbReference type="EMBL" id="PON30987.1"/>
    </source>
</evidence>
<comment type="subcellular location">
    <subcellularLocation>
        <location evidence="1">Nucleus</location>
    </subcellularLocation>
</comment>
<evidence type="ECO:0000256" key="4">
    <source>
        <dbReference type="SAM" id="MobiDB-lite"/>
    </source>
</evidence>
<dbReference type="Gene3D" id="2.40.50.40">
    <property type="match status" value="1"/>
</dbReference>
<evidence type="ECO:0000256" key="1">
    <source>
        <dbReference type="ARBA" id="ARBA00004123"/>
    </source>
</evidence>
<evidence type="ECO:0000259" key="5">
    <source>
        <dbReference type="PROSITE" id="PS50013"/>
    </source>
</evidence>
<dbReference type="InterPro" id="IPR023779">
    <property type="entry name" value="Chromodomain_CS"/>
</dbReference>
<dbReference type="GeneID" id="36347267"/>
<reference evidence="6 7" key="1">
    <citation type="journal article" date="2016" name="Genome Announc.">
        <title>Draft Whole-Genome Sequence of Trichoderma gamsii T6085, a Promising Biocontrol Agent of Fusarium Head Blight on Wheat.</title>
        <authorList>
            <person name="Baroncelli R."/>
            <person name="Zapparata A."/>
            <person name="Piaggeschi G."/>
            <person name="Sarrocco S."/>
            <person name="Vannacci G."/>
        </authorList>
    </citation>
    <scope>NUCLEOTIDE SEQUENCE [LARGE SCALE GENOMIC DNA]</scope>
    <source>
        <strain evidence="6 7">T6085</strain>
    </source>
</reference>
<sequence length="218" mass="24744">MNNDQPASSPYLMRSPVLSPTIPSSTYRFASLINSPFSPIYSVVGALAPSAMERDDALEDDTERPLQPRKARKVSPHAVSAEPRTSTRLRLATLQKKEPKPVSQKPSSSAKRELRPQRKVEERGAVKKRGRPAKMAITPRKKRAAKGDESAQDTKTGRKEWEVEQIVDSRIDAETMQHWFKVKWKGYASKDNTWEPKKNLTNCKSLLENYEKKGKKRT</sequence>
<keyword evidence="3" id="KW-0539">Nucleus</keyword>
<protein>
    <recommendedName>
        <fullName evidence="5">Chromo domain-containing protein</fullName>
    </recommendedName>
</protein>
<feature type="domain" description="Chromo" evidence="5">
    <location>
        <begin position="161"/>
        <end position="218"/>
    </location>
</feature>
<dbReference type="Proteomes" id="UP000054821">
    <property type="component" value="Unassembled WGS sequence"/>
</dbReference>
<dbReference type="STRING" id="398673.A0A2P5A371"/>
<evidence type="ECO:0000313" key="7">
    <source>
        <dbReference type="Proteomes" id="UP000054821"/>
    </source>
</evidence>
<comment type="caution">
    <text evidence="6">The sequence shown here is derived from an EMBL/GenBank/DDBJ whole genome shotgun (WGS) entry which is preliminary data.</text>
</comment>
<keyword evidence="7" id="KW-1185">Reference proteome</keyword>
<dbReference type="InterPro" id="IPR051219">
    <property type="entry name" value="Heterochromatin_chromo-domain"/>
</dbReference>
<feature type="compositionally biased region" description="Basic and acidic residues" evidence="4">
    <location>
        <begin position="110"/>
        <end position="125"/>
    </location>
</feature>
<dbReference type="SMART" id="SM00298">
    <property type="entry name" value="CHROMO"/>
    <property type="match status" value="1"/>
</dbReference>
<gene>
    <name evidence="6" type="ORF">TGAM01_v200407</name>
</gene>
<organism evidence="6 7">
    <name type="scientific">Trichoderma gamsii</name>
    <dbReference type="NCBI Taxonomy" id="398673"/>
    <lineage>
        <taxon>Eukaryota</taxon>
        <taxon>Fungi</taxon>
        <taxon>Dikarya</taxon>
        <taxon>Ascomycota</taxon>
        <taxon>Pezizomycotina</taxon>
        <taxon>Sordariomycetes</taxon>
        <taxon>Hypocreomycetidae</taxon>
        <taxon>Hypocreales</taxon>
        <taxon>Hypocreaceae</taxon>
        <taxon>Trichoderma</taxon>
    </lineage>
</organism>
<dbReference type="AlphaFoldDB" id="A0A2P5A371"/>
<dbReference type="InterPro" id="IPR000953">
    <property type="entry name" value="Chromo/chromo_shadow_dom"/>
</dbReference>
<dbReference type="PROSITE" id="PS50013">
    <property type="entry name" value="CHROMO_2"/>
    <property type="match status" value="1"/>
</dbReference>
<dbReference type="InterPro" id="IPR016197">
    <property type="entry name" value="Chromo-like_dom_sf"/>
</dbReference>
<comment type="subunit">
    <text evidence="2">Component of the NuA4 histone acetyltransferase complex.</text>
</comment>
<dbReference type="GO" id="GO:0006338">
    <property type="term" value="P:chromatin remodeling"/>
    <property type="evidence" value="ECO:0007669"/>
    <property type="project" value="UniProtKB-ARBA"/>
</dbReference>
<dbReference type="Pfam" id="PF00385">
    <property type="entry name" value="Chromo"/>
    <property type="match status" value="1"/>
</dbReference>
<dbReference type="EMBL" id="JPDN02000001">
    <property type="protein sequence ID" value="PON30987.1"/>
    <property type="molecule type" value="Genomic_DNA"/>
</dbReference>
<dbReference type="RefSeq" id="XP_024406768.1">
    <property type="nucleotide sequence ID" value="XM_024548553.1"/>
</dbReference>
<dbReference type="PANTHER" id="PTHR22812">
    <property type="entry name" value="CHROMOBOX PROTEIN"/>
    <property type="match status" value="1"/>
</dbReference>
<evidence type="ECO:0000256" key="2">
    <source>
        <dbReference type="ARBA" id="ARBA00011353"/>
    </source>
</evidence>
<dbReference type="CDD" id="cd00024">
    <property type="entry name" value="CD_CSD"/>
    <property type="match status" value="1"/>
</dbReference>
<dbReference type="SUPFAM" id="SSF54160">
    <property type="entry name" value="Chromo domain-like"/>
    <property type="match status" value="1"/>
</dbReference>
<accession>A0A2P5A371</accession>